<dbReference type="GO" id="GO:0034599">
    <property type="term" value="P:cellular response to oxidative stress"/>
    <property type="evidence" value="ECO:0007669"/>
    <property type="project" value="TreeGrafter"/>
</dbReference>
<evidence type="ECO:0000313" key="7">
    <source>
        <dbReference type="Proteomes" id="UP000184105"/>
    </source>
</evidence>
<dbReference type="InterPro" id="IPR000889">
    <property type="entry name" value="Glutathione_peroxidase"/>
</dbReference>
<evidence type="ECO:0000256" key="4">
    <source>
        <dbReference type="PIRSR" id="PIRSR000303-1"/>
    </source>
</evidence>
<comment type="caution">
    <text evidence="6">The sequence shown here is derived from an EMBL/GenBank/DDBJ whole genome shotgun (WGS) entry which is preliminary data.</text>
</comment>
<dbReference type="Proteomes" id="UP000184105">
    <property type="component" value="Unassembled WGS sequence"/>
</dbReference>
<name>A0AAX2F4U7_9BACT</name>
<evidence type="ECO:0000256" key="2">
    <source>
        <dbReference type="ARBA" id="ARBA00022559"/>
    </source>
</evidence>
<dbReference type="Pfam" id="PF00255">
    <property type="entry name" value="GSHPx"/>
    <property type="match status" value="1"/>
</dbReference>
<dbReference type="SUPFAM" id="SSF52833">
    <property type="entry name" value="Thioredoxin-like"/>
    <property type="match status" value="1"/>
</dbReference>
<feature type="active site" evidence="4">
    <location>
        <position position="63"/>
    </location>
</feature>
<dbReference type="Gene3D" id="3.40.30.10">
    <property type="entry name" value="Glutaredoxin"/>
    <property type="match status" value="1"/>
</dbReference>
<comment type="similarity">
    <text evidence="1 5">Belongs to the glutathione peroxidase family.</text>
</comment>
<evidence type="ECO:0000256" key="5">
    <source>
        <dbReference type="RuleBase" id="RU000499"/>
    </source>
</evidence>
<dbReference type="FunFam" id="3.40.30.10:FF:000010">
    <property type="entry name" value="Glutathione peroxidase"/>
    <property type="match status" value="1"/>
</dbReference>
<dbReference type="InterPro" id="IPR029759">
    <property type="entry name" value="GPX_AS"/>
</dbReference>
<keyword evidence="2 5" id="KW-0575">Peroxidase</keyword>
<dbReference type="AlphaFoldDB" id="A0AAX2F4U7"/>
<dbReference type="PANTHER" id="PTHR11592:SF78">
    <property type="entry name" value="GLUTATHIONE PEROXIDASE"/>
    <property type="match status" value="1"/>
</dbReference>
<evidence type="ECO:0000313" key="6">
    <source>
        <dbReference type="EMBL" id="SHF90025.1"/>
    </source>
</evidence>
<dbReference type="PROSITE" id="PS00763">
    <property type="entry name" value="GLUTATHIONE_PEROXID_2"/>
    <property type="match status" value="1"/>
</dbReference>
<proteinExistence type="inferred from homology"/>
<gene>
    <name evidence="6" type="ORF">SAMN05444364_11633</name>
</gene>
<dbReference type="EMBL" id="FQWA01000016">
    <property type="protein sequence ID" value="SHF90025.1"/>
    <property type="molecule type" value="Genomic_DNA"/>
</dbReference>
<sequence length="212" mass="24373">MWLSLINQMKKLFSLLFLALMVLPIMAQKNIYKFSVKDGNEHTIKLKDYKGKVLLIVNTATKCGFTPQYEELQKLYETYKNQGFVILDFPCNQFGAQAPGSFHDIHAFCTGNYGITFPQFAKVTVNGRNESPLYTYLKAQQPFKGFDVNNKIGKFLDEKFRAENPDYAKDPSIKWNFTKFLIDRQGHVIDRFEPTADMKDVEAGIKAALKMK</sequence>
<dbReference type="PIRSF" id="PIRSF000303">
    <property type="entry name" value="Glutathion_perox"/>
    <property type="match status" value="1"/>
</dbReference>
<dbReference type="PANTHER" id="PTHR11592">
    <property type="entry name" value="GLUTATHIONE PEROXIDASE"/>
    <property type="match status" value="1"/>
</dbReference>
<protein>
    <recommendedName>
        <fullName evidence="5">Glutathione peroxidase</fullName>
    </recommendedName>
</protein>
<dbReference type="CDD" id="cd00340">
    <property type="entry name" value="GSH_Peroxidase"/>
    <property type="match status" value="1"/>
</dbReference>
<dbReference type="PROSITE" id="PS00460">
    <property type="entry name" value="GLUTATHIONE_PEROXID_1"/>
    <property type="match status" value="1"/>
</dbReference>
<reference evidence="6 7" key="1">
    <citation type="submission" date="2016-11" db="EMBL/GenBank/DDBJ databases">
        <authorList>
            <person name="Varghese N."/>
            <person name="Submissions S."/>
        </authorList>
    </citation>
    <scope>NUCLEOTIDE SEQUENCE [LARGE SCALE GENOMIC DNA]</scope>
    <source>
        <strain evidence="6 7">DSM 22613</strain>
    </source>
</reference>
<organism evidence="6 7">
    <name type="scientific">Prevotella scopos JCM 17725</name>
    <dbReference type="NCBI Taxonomy" id="1236518"/>
    <lineage>
        <taxon>Bacteria</taxon>
        <taxon>Pseudomonadati</taxon>
        <taxon>Bacteroidota</taxon>
        <taxon>Bacteroidia</taxon>
        <taxon>Bacteroidales</taxon>
        <taxon>Prevotellaceae</taxon>
        <taxon>Prevotella</taxon>
    </lineage>
</organism>
<keyword evidence="3 5" id="KW-0560">Oxidoreductase</keyword>
<dbReference type="InterPro" id="IPR036249">
    <property type="entry name" value="Thioredoxin-like_sf"/>
</dbReference>
<evidence type="ECO:0000256" key="3">
    <source>
        <dbReference type="ARBA" id="ARBA00023002"/>
    </source>
</evidence>
<accession>A0AAX2F4U7</accession>
<keyword evidence="7" id="KW-1185">Reference proteome</keyword>
<dbReference type="GO" id="GO:0004601">
    <property type="term" value="F:peroxidase activity"/>
    <property type="evidence" value="ECO:0007669"/>
    <property type="project" value="UniProtKB-KW"/>
</dbReference>
<dbReference type="InterPro" id="IPR029760">
    <property type="entry name" value="GPX_CS"/>
</dbReference>
<dbReference type="PRINTS" id="PR01011">
    <property type="entry name" value="GLUTPROXDASE"/>
</dbReference>
<evidence type="ECO:0000256" key="1">
    <source>
        <dbReference type="ARBA" id="ARBA00006926"/>
    </source>
</evidence>
<dbReference type="PROSITE" id="PS51355">
    <property type="entry name" value="GLUTATHIONE_PEROXID_3"/>
    <property type="match status" value="1"/>
</dbReference>